<evidence type="ECO:0000313" key="3">
    <source>
        <dbReference type="WBParaSite" id="Csp11.Scaffold626.g6621.t1"/>
    </source>
</evidence>
<sequence length="190" mass="21695">MASRKLNQEELIKAFDKYMPKRPVYPRVAVFEEEELNNSSTESEGSDSEEEVTKRVRLRLRFTDTMSPPSMQSFIDSKCKTPSTYLTDNVQSTLEKALSKMANLKNKPKNSLEWLGYCLLNMNINDPRPSTEDHKVEEPNQVTYKINVAYRVEHAAIPVPVIVPNPMYQNSSQKSSPASVKRKHSEMGPL</sequence>
<protein>
    <submittedName>
        <fullName evidence="3">BESS domain-containing protein</fullName>
    </submittedName>
</protein>
<reference evidence="3" key="1">
    <citation type="submission" date="2016-11" db="UniProtKB">
        <authorList>
            <consortium name="WormBaseParasite"/>
        </authorList>
    </citation>
    <scope>IDENTIFICATION</scope>
</reference>
<evidence type="ECO:0000256" key="1">
    <source>
        <dbReference type="SAM" id="MobiDB-lite"/>
    </source>
</evidence>
<dbReference type="eggNOG" id="ENOG502TIEM">
    <property type="taxonomic scope" value="Eukaryota"/>
</dbReference>
<name>A0A1I7TJU5_9PELO</name>
<dbReference type="CDD" id="cd22958">
    <property type="entry name" value="DD_DPY30_SDC1-like"/>
    <property type="match status" value="1"/>
</dbReference>
<keyword evidence="2" id="KW-1185">Reference proteome</keyword>
<feature type="compositionally biased region" description="Polar residues" evidence="1">
    <location>
        <begin position="168"/>
        <end position="178"/>
    </location>
</feature>
<organism evidence="2 3">
    <name type="scientific">Caenorhabditis tropicalis</name>
    <dbReference type="NCBI Taxonomy" id="1561998"/>
    <lineage>
        <taxon>Eukaryota</taxon>
        <taxon>Metazoa</taxon>
        <taxon>Ecdysozoa</taxon>
        <taxon>Nematoda</taxon>
        <taxon>Chromadorea</taxon>
        <taxon>Rhabditida</taxon>
        <taxon>Rhabditina</taxon>
        <taxon>Rhabditomorpha</taxon>
        <taxon>Rhabditoidea</taxon>
        <taxon>Rhabditidae</taxon>
        <taxon>Peloderinae</taxon>
        <taxon>Caenorhabditis</taxon>
    </lineage>
</organism>
<dbReference type="AlphaFoldDB" id="A0A1I7TJU5"/>
<dbReference type="Proteomes" id="UP000095282">
    <property type="component" value="Unplaced"/>
</dbReference>
<evidence type="ECO:0000313" key="2">
    <source>
        <dbReference type="Proteomes" id="UP000095282"/>
    </source>
</evidence>
<dbReference type="WBParaSite" id="Csp11.Scaffold626.g6621.t1">
    <property type="protein sequence ID" value="Csp11.Scaffold626.g6621.t1"/>
    <property type="gene ID" value="Csp11.Scaffold626.g6621"/>
</dbReference>
<proteinExistence type="predicted"/>
<feature type="region of interest" description="Disordered" evidence="1">
    <location>
        <begin position="168"/>
        <end position="190"/>
    </location>
</feature>
<accession>A0A1I7TJU5</accession>